<feature type="compositionally biased region" description="Basic and acidic residues" evidence="1">
    <location>
        <begin position="124"/>
        <end position="145"/>
    </location>
</feature>
<name>A0ABD0VH51_DENTH</name>
<dbReference type="Proteomes" id="UP001552299">
    <property type="component" value="Unassembled WGS sequence"/>
</dbReference>
<sequence>MGCGGSKDEVAVGNTVAAKSLQLNKSLPPNTSLGEKPSLPSVDSAASETKEVVAALISKDSPDRYFSSRKDEEAIAAGNVLNKDDDQLLADSISEVEDSSVVKKEVVIVSDGDAKLIAEGSGSQDEKASAGGEDVKEKVVASFEEKDSEETIAEKKN</sequence>
<proteinExistence type="predicted"/>
<feature type="region of interest" description="Disordered" evidence="1">
    <location>
        <begin position="117"/>
        <end position="157"/>
    </location>
</feature>
<feature type="region of interest" description="Disordered" evidence="1">
    <location>
        <begin position="23"/>
        <end position="45"/>
    </location>
</feature>
<accession>A0ABD0VH51</accession>
<dbReference type="EMBL" id="JANQDX010000006">
    <property type="protein sequence ID" value="KAL0921981.1"/>
    <property type="molecule type" value="Genomic_DNA"/>
</dbReference>
<reference evidence="2 3" key="1">
    <citation type="journal article" date="2024" name="Plant Biotechnol. J.">
        <title>Dendrobium thyrsiflorum genome and its molecular insights into genes involved in important horticultural traits.</title>
        <authorList>
            <person name="Chen B."/>
            <person name="Wang J.Y."/>
            <person name="Zheng P.J."/>
            <person name="Li K.L."/>
            <person name="Liang Y.M."/>
            <person name="Chen X.F."/>
            <person name="Zhang C."/>
            <person name="Zhao X."/>
            <person name="He X."/>
            <person name="Zhang G.Q."/>
            <person name="Liu Z.J."/>
            <person name="Xu Q."/>
        </authorList>
    </citation>
    <scope>NUCLEOTIDE SEQUENCE [LARGE SCALE GENOMIC DNA]</scope>
    <source>
        <strain evidence="2">GZMU011</strain>
    </source>
</reference>
<organism evidence="2 3">
    <name type="scientific">Dendrobium thyrsiflorum</name>
    <name type="common">Pinecone-like raceme dendrobium</name>
    <name type="synonym">Orchid</name>
    <dbReference type="NCBI Taxonomy" id="117978"/>
    <lineage>
        <taxon>Eukaryota</taxon>
        <taxon>Viridiplantae</taxon>
        <taxon>Streptophyta</taxon>
        <taxon>Embryophyta</taxon>
        <taxon>Tracheophyta</taxon>
        <taxon>Spermatophyta</taxon>
        <taxon>Magnoliopsida</taxon>
        <taxon>Liliopsida</taxon>
        <taxon>Asparagales</taxon>
        <taxon>Orchidaceae</taxon>
        <taxon>Epidendroideae</taxon>
        <taxon>Malaxideae</taxon>
        <taxon>Dendrobiinae</taxon>
        <taxon>Dendrobium</taxon>
    </lineage>
</organism>
<gene>
    <name evidence="2" type="ORF">M5K25_005937</name>
</gene>
<protein>
    <submittedName>
        <fullName evidence="2">Uncharacterized protein</fullName>
    </submittedName>
</protein>
<evidence type="ECO:0000256" key="1">
    <source>
        <dbReference type="SAM" id="MobiDB-lite"/>
    </source>
</evidence>
<evidence type="ECO:0000313" key="2">
    <source>
        <dbReference type="EMBL" id="KAL0921981.1"/>
    </source>
</evidence>
<feature type="compositionally biased region" description="Polar residues" evidence="1">
    <location>
        <begin position="23"/>
        <end position="33"/>
    </location>
</feature>
<dbReference type="AlphaFoldDB" id="A0ABD0VH51"/>
<evidence type="ECO:0000313" key="3">
    <source>
        <dbReference type="Proteomes" id="UP001552299"/>
    </source>
</evidence>
<comment type="caution">
    <text evidence="2">The sequence shown here is derived from an EMBL/GenBank/DDBJ whole genome shotgun (WGS) entry which is preliminary data.</text>
</comment>
<keyword evidence="3" id="KW-1185">Reference proteome</keyword>